<accession>A0A857J359</accession>
<dbReference type="InterPro" id="IPR000573">
    <property type="entry name" value="AconitaseA/IPMdHydase_ssu_swvl"/>
</dbReference>
<dbReference type="InterPro" id="IPR050075">
    <property type="entry name" value="LeuD"/>
</dbReference>
<sequence length="179" mass="19009">MNPLQDFPATGRAWVFGDDLNTDLLAPGGYMKFGIAEIARHCLESLEPRFAQEARPGDIIFAGRNFGAGSSREQAAEVLRHMGIACVVAVSFSGLYYRNGFNLGLPLLVCPEANTVADGAPVACDLDGARILDHASGRVLACEPIPPHLVAMIRDGGLLPHLAKRLAAERAALTSKDTA</sequence>
<evidence type="ECO:0000256" key="2">
    <source>
        <dbReference type="ARBA" id="ARBA00023239"/>
    </source>
</evidence>
<comment type="similarity">
    <text evidence="1">Belongs to the LeuD family. LeuD type 2 subfamily.</text>
</comment>
<organism evidence="4 5">
    <name type="scientific">Xylophilus rhododendri</name>
    <dbReference type="NCBI Taxonomy" id="2697032"/>
    <lineage>
        <taxon>Bacteria</taxon>
        <taxon>Pseudomonadati</taxon>
        <taxon>Pseudomonadota</taxon>
        <taxon>Betaproteobacteria</taxon>
        <taxon>Burkholderiales</taxon>
        <taxon>Xylophilus</taxon>
    </lineage>
</organism>
<dbReference type="PANTHER" id="PTHR43345:SF2">
    <property type="entry name" value="3-ISOPROPYLMALATE DEHYDRATASE SMALL SUBUNIT 1"/>
    <property type="match status" value="1"/>
</dbReference>
<keyword evidence="5" id="KW-1185">Reference proteome</keyword>
<name>A0A857J359_9BURK</name>
<dbReference type="SUPFAM" id="SSF52016">
    <property type="entry name" value="LeuD/IlvD-like"/>
    <property type="match status" value="1"/>
</dbReference>
<dbReference type="InterPro" id="IPR015928">
    <property type="entry name" value="Aconitase/3IPM_dehydase_swvl"/>
</dbReference>
<dbReference type="EMBL" id="CP047650">
    <property type="protein sequence ID" value="QHI97569.1"/>
    <property type="molecule type" value="Genomic_DNA"/>
</dbReference>
<feature type="domain" description="Aconitase A/isopropylmalate dehydratase small subunit swivel" evidence="3">
    <location>
        <begin position="59"/>
        <end position="105"/>
    </location>
</feature>
<dbReference type="Proteomes" id="UP000464787">
    <property type="component" value="Chromosome"/>
</dbReference>
<reference evidence="4 5" key="1">
    <citation type="submission" date="2020-01" db="EMBL/GenBank/DDBJ databases">
        <title>Genome sequencing of strain KACC 21265.</title>
        <authorList>
            <person name="Heo J."/>
            <person name="Kim S.-J."/>
            <person name="Kim J.-S."/>
            <person name="Hong S.-B."/>
            <person name="Kwon S.-W."/>
        </authorList>
    </citation>
    <scope>NUCLEOTIDE SEQUENCE [LARGE SCALE GENOMIC DNA]</scope>
    <source>
        <strain evidence="4 5">KACC 21265</strain>
    </source>
</reference>
<dbReference type="NCBIfam" id="TIGR02087">
    <property type="entry name" value="LEUD_arch"/>
    <property type="match status" value="1"/>
</dbReference>
<dbReference type="PANTHER" id="PTHR43345">
    <property type="entry name" value="3-ISOPROPYLMALATE DEHYDRATASE SMALL SUBUNIT 2-RELATED-RELATED"/>
    <property type="match status" value="1"/>
</dbReference>
<evidence type="ECO:0000259" key="3">
    <source>
        <dbReference type="Pfam" id="PF00694"/>
    </source>
</evidence>
<dbReference type="Gene3D" id="3.20.19.10">
    <property type="entry name" value="Aconitase, domain 4"/>
    <property type="match status" value="1"/>
</dbReference>
<dbReference type="GO" id="GO:0016836">
    <property type="term" value="F:hydro-lyase activity"/>
    <property type="evidence" value="ECO:0007669"/>
    <property type="project" value="InterPro"/>
</dbReference>
<proteinExistence type="inferred from homology"/>
<dbReference type="InterPro" id="IPR011827">
    <property type="entry name" value="LeuD_type2/HacB/DmdB"/>
</dbReference>
<dbReference type="KEGG" id="xyk:GT347_05950"/>
<dbReference type="AlphaFoldDB" id="A0A857J359"/>
<dbReference type="Pfam" id="PF00694">
    <property type="entry name" value="Aconitase_C"/>
    <property type="match status" value="1"/>
</dbReference>
<evidence type="ECO:0000313" key="5">
    <source>
        <dbReference type="Proteomes" id="UP000464787"/>
    </source>
</evidence>
<evidence type="ECO:0000256" key="1">
    <source>
        <dbReference type="ARBA" id="ARBA00009869"/>
    </source>
</evidence>
<keyword evidence="2" id="KW-0456">Lyase</keyword>
<protein>
    <submittedName>
        <fullName evidence="4">3-isopropylmalate dehydratase</fullName>
    </submittedName>
</protein>
<gene>
    <name evidence="4" type="ORF">GT347_05950</name>
</gene>
<dbReference type="RefSeq" id="WP_160551087.1">
    <property type="nucleotide sequence ID" value="NZ_CP047650.1"/>
</dbReference>
<evidence type="ECO:0000313" key="4">
    <source>
        <dbReference type="EMBL" id="QHI97569.1"/>
    </source>
</evidence>